<feature type="region of interest" description="Disordered" evidence="1">
    <location>
        <begin position="1"/>
        <end position="23"/>
    </location>
</feature>
<name>A0A2H9THG3_9FUNG</name>
<evidence type="ECO:0000256" key="1">
    <source>
        <dbReference type="SAM" id="MobiDB-lite"/>
    </source>
</evidence>
<comment type="caution">
    <text evidence="2">The sequence shown here is derived from an EMBL/GenBank/DDBJ whole genome shotgun (WGS) entry which is preliminary data.</text>
</comment>
<organism evidence="2 3">
    <name type="scientific">Paramicrosporidium saccamoebae</name>
    <dbReference type="NCBI Taxonomy" id="1246581"/>
    <lineage>
        <taxon>Eukaryota</taxon>
        <taxon>Fungi</taxon>
        <taxon>Fungi incertae sedis</taxon>
        <taxon>Cryptomycota</taxon>
        <taxon>Cryptomycota incertae sedis</taxon>
        <taxon>Paramicrosporidium</taxon>
    </lineage>
</organism>
<sequence length="276" mass="28968">QESSVTVTSSSDPTSNGASTSSTAVLTDPTLTTIIGSSSVGSDGITTYTVTIESTEYTTTTDAEFLNSVIIDEFNYYILAAYTVGLSVTARTFTVPGQYQATTTLPSSATCVSLSSVPVASKTMPSLFRLLLALLPLLATSSASSIASSLEPVTTTVYAITTVTRTHSVLAVGGQIQRYVVTMDNGNGMAYVVTTEVVSASSLVPLATETSMDCPTLTVTVNSGPSDVKLVKIDNKFPSAKEEQQKAFNALLKRGRFADAVDAPMVDLENFRMEGN</sequence>
<evidence type="ECO:0000313" key="3">
    <source>
        <dbReference type="Proteomes" id="UP000240830"/>
    </source>
</evidence>
<feature type="compositionally biased region" description="Low complexity" evidence="1">
    <location>
        <begin position="1"/>
        <end position="11"/>
    </location>
</feature>
<protein>
    <submittedName>
        <fullName evidence="2">Uncharacterized protein</fullName>
    </submittedName>
</protein>
<keyword evidence="3" id="KW-1185">Reference proteome</keyword>
<feature type="compositionally biased region" description="Polar residues" evidence="1">
    <location>
        <begin position="12"/>
        <end position="23"/>
    </location>
</feature>
<feature type="non-terminal residue" evidence="2">
    <location>
        <position position="1"/>
    </location>
</feature>
<accession>A0A2H9THG3</accession>
<dbReference type="Proteomes" id="UP000240830">
    <property type="component" value="Unassembled WGS sequence"/>
</dbReference>
<reference evidence="2 3" key="1">
    <citation type="submission" date="2016-10" db="EMBL/GenBank/DDBJ databases">
        <title>The genome of Paramicrosporidium saccamoebae is the missing link in understanding Cryptomycota and Microsporidia evolution.</title>
        <authorList>
            <person name="Quandt C.A."/>
            <person name="Beaudet D."/>
            <person name="Corsaro D."/>
            <person name="Michel R."/>
            <person name="Corradi N."/>
            <person name="James T."/>
        </authorList>
    </citation>
    <scope>NUCLEOTIDE SEQUENCE [LARGE SCALE GENOMIC DNA]</scope>
    <source>
        <strain evidence="2 3">KSL3</strain>
    </source>
</reference>
<proteinExistence type="predicted"/>
<gene>
    <name evidence="2" type="ORF">PSACC_02970</name>
</gene>
<dbReference type="AlphaFoldDB" id="A0A2H9THG3"/>
<evidence type="ECO:0000313" key="2">
    <source>
        <dbReference type="EMBL" id="PJF17217.1"/>
    </source>
</evidence>
<dbReference type="EMBL" id="MTSL01000185">
    <property type="protein sequence ID" value="PJF17217.1"/>
    <property type="molecule type" value="Genomic_DNA"/>
</dbReference>